<gene>
    <name evidence="1" type="primary">z402R</name>
    <name evidence="1" type="ORF">ATCV1_z402R</name>
</gene>
<proteinExistence type="predicted"/>
<evidence type="ECO:0000313" key="1">
    <source>
        <dbReference type="EMBL" id="ABT16536.1"/>
    </source>
</evidence>
<protein>
    <submittedName>
        <fullName evidence="1">Uncharacterized protein z402R</fullName>
    </submittedName>
</protein>
<accession>A7K912</accession>
<keyword evidence="2" id="KW-1185">Reference proteome</keyword>
<reference evidence="1 2" key="1">
    <citation type="submission" date="2006-09" db="EMBL/GenBank/DDBJ databases">
        <title>Sequence and annotation of the 288-kb ATCV-1 virus that infects an endosymbiotic Chlorella strain of the heliozoon Acanthocystis turfacea.</title>
        <authorList>
            <person name="Fitzgerald L.A."/>
            <person name="Graves M.V."/>
            <person name="Li X."/>
            <person name="Pfitzner A.J.P."/>
            <person name="Hartigan J."/>
            <person name="Van Etten J.L."/>
        </authorList>
    </citation>
    <scope>NUCLEOTIDE SEQUENCE [LARGE SCALE GENOMIC DNA]</scope>
    <source>
        <strain evidence="1 2">ATCV-1</strain>
    </source>
</reference>
<name>A7K912_9PHYC</name>
<sequence length="87" mass="10278">MVHNTGRYLTNFVPFENFFHSTRSVYDHRVRRPRERCRMSVYNRTCILAVKQSCKNSREPANRTLLLSGVDHFTLLCPRLDGGHYFS</sequence>
<dbReference type="KEGG" id="vg:5470969"/>
<dbReference type="Proteomes" id="UP000202420">
    <property type="component" value="Segment"/>
</dbReference>
<organism evidence="1 2">
    <name type="scientific">Chlorovirus heliozoae</name>
    <dbReference type="NCBI Taxonomy" id="322019"/>
    <lineage>
        <taxon>Viruses</taxon>
        <taxon>Varidnaviria</taxon>
        <taxon>Bamfordvirae</taxon>
        <taxon>Nucleocytoviricota</taxon>
        <taxon>Megaviricetes</taxon>
        <taxon>Algavirales</taxon>
        <taxon>Phycodnaviridae</taxon>
        <taxon>Chlorovirus</taxon>
    </lineage>
</organism>
<evidence type="ECO:0000313" key="2">
    <source>
        <dbReference type="Proteomes" id="UP000202420"/>
    </source>
</evidence>
<dbReference type="RefSeq" id="YP_001426883.1">
    <property type="nucleotide sequence ID" value="NC_008724.1"/>
</dbReference>
<dbReference type="EMBL" id="EF101928">
    <property type="protein sequence ID" value="ABT16536.1"/>
    <property type="molecule type" value="Genomic_DNA"/>
</dbReference>
<dbReference type="GeneID" id="5470969"/>